<dbReference type="AlphaFoldDB" id="A0A2I0JNV2"/>
<organism evidence="2 3">
    <name type="scientific">Punica granatum</name>
    <name type="common">Pomegranate</name>
    <dbReference type="NCBI Taxonomy" id="22663"/>
    <lineage>
        <taxon>Eukaryota</taxon>
        <taxon>Viridiplantae</taxon>
        <taxon>Streptophyta</taxon>
        <taxon>Embryophyta</taxon>
        <taxon>Tracheophyta</taxon>
        <taxon>Spermatophyta</taxon>
        <taxon>Magnoliopsida</taxon>
        <taxon>eudicotyledons</taxon>
        <taxon>Gunneridae</taxon>
        <taxon>Pentapetalae</taxon>
        <taxon>rosids</taxon>
        <taxon>malvids</taxon>
        <taxon>Myrtales</taxon>
        <taxon>Lythraceae</taxon>
        <taxon>Punica</taxon>
    </lineage>
</organism>
<evidence type="ECO:0000256" key="1">
    <source>
        <dbReference type="SAM" id="SignalP"/>
    </source>
</evidence>
<keyword evidence="1" id="KW-0732">Signal</keyword>
<dbReference type="Proteomes" id="UP000233551">
    <property type="component" value="Unassembled WGS sequence"/>
</dbReference>
<evidence type="ECO:0000313" key="2">
    <source>
        <dbReference type="EMBL" id="PKI57603.1"/>
    </source>
</evidence>
<evidence type="ECO:0000313" key="3">
    <source>
        <dbReference type="Proteomes" id="UP000233551"/>
    </source>
</evidence>
<feature type="signal peptide" evidence="1">
    <location>
        <begin position="1"/>
        <end position="15"/>
    </location>
</feature>
<sequence length="218" mass="24748">MLPIALILSWWIVKASSPSNQLPNTNIRGNKFFGKKCSHLVKKQQAKMDIFRPCIAMLMRWHDQNNNELKSYSLLGPLETSISSFKCSGGPIISHHRQEFLEISSPLYLFKEKEREREGYKIATAVACRGPLQPRQHCSGRQRRSLGYGGPRGAATAVISSPLSLFEKIEGRRDHGKVREVVALLQATTPPVRWRDPDNLFRGVMADDRVIIVRNQQQ</sequence>
<feature type="chain" id="PRO_5014143024" evidence="1">
    <location>
        <begin position="16"/>
        <end position="218"/>
    </location>
</feature>
<reference evidence="2 3" key="1">
    <citation type="submission" date="2017-11" db="EMBL/GenBank/DDBJ databases">
        <title>De-novo sequencing of pomegranate (Punica granatum L.) genome.</title>
        <authorList>
            <person name="Akparov Z."/>
            <person name="Amiraslanov A."/>
            <person name="Hajiyeva S."/>
            <person name="Abbasov M."/>
            <person name="Kaur K."/>
            <person name="Hamwieh A."/>
            <person name="Solovyev V."/>
            <person name="Salamov A."/>
            <person name="Braich B."/>
            <person name="Kosarev P."/>
            <person name="Mahmoud A."/>
            <person name="Hajiyev E."/>
            <person name="Babayeva S."/>
            <person name="Izzatullayeva V."/>
            <person name="Mammadov A."/>
            <person name="Mammadov A."/>
            <person name="Sharifova S."/>
            <person name="Ojaghi J."/>
            <person name="Eynullazada K."/>
            <person name="Bayramov B."/>
            <person name="Abdulazimova A."/>
            <person name="Shahmuradov I."/>
        </authorList>
    </citation>
    <scope>NUCLEOTIDE SEQUENCE [LARGE SCALE GENOMIC DNA]</scope>
    <source>
        <strain evidence="3">cv. AG2017</strain>
        <tissue evidence="2">Leaf</tissue>
    </source>
</reference>
<protein>
    <submittedName>
        <fullName evidence="2">Uncharacterized protein</fullName>
    </submittedName>
</protein>
<accession>A0A2I0JNV2</accession>
<gene>
    <name evidence="2" type="ORF">CRG98_021931</name>
</gene>
<comment type="caution">
    <text evidence="2">The sequence shown here is derived from an EMBL/GenBank/DDBJ whole genome shotgun (WGS) entry which is preliminary data.</text>
</comment>
<keyword evidence="3" id="KW-1185">Reference proteome</keyword>
<proteinExistence type="predicted"/>
<dbReference type="EMBL" id="PGOL01001503">
    <property type="protein sequence ID" value="PKI57603.1"/>
    <property type="molecule type" value="Genomic_DNA"/>
</dbReference>
<name>A0A2I0JNV2_PUNGR</name>